<protein>
    <recommendedName>
        <fullName evidence="4">Porin</fullName>
    </recommendedName>
</protein>
<keyword evidence="1" id="KW-0732">Signal</keyword>
<feature type="chain" id="PRO_5032774865" description="Porin" evidence="1">
    <location>
        <begin position="27"/>
        <end position="252"/>
    </location>
</feature>
<dbReference type="InterPro" id="IPR010239">
    <property type="entry name" value="CHP02001"/>
</dbReference>
<organism evidence="2 3">
    <name type="scientific">Qipengyuania algicida</name>
    <dbReference type="NCBI Taxonomy" id="1836209"/>
    <lineage>
        <taxon>Bacteria</taxon>
        <taxon>Pseudomonadati</taxon>
        <taxon>Pseudomonadota</taxon>
        <taxon>Alphaproteobacteria</taxon>
        <taxon>Sphingomonadales</taxon>
        <taxon>Erythrobacteraceae</taxon>
        <taxon>Qipengyuania</taxon>
    </lineage>
</organism>
<dbReference type="OrthoDB" id="9793561at2"/>
<evidence type="ECO:0000313" key="2">
    <source>
        <dbReference type="EMBL" id="MXP27607.1"/>
    </source>
</evidence>
<evidence type="ECO:0000313" key="3">
    <source>
        <dbReference type="Proteomes" id="UP000439780"/>
    </source>
</evidence>
<dbReference type="Pfam" id="PF09694">
    <property type="entry name" value="Gcw_chp"/>
    <property type="match status" value="1"/>
</dbReference>
<dbReference type="NCBIfam" id="TIGR02001">
    <property type="entry name" value="gcw_chp"/>
    <property type="match status" value="1"/>
</dbReference>
<gene>
    <name evidence="2" type="ORF">GRI58_02070</name>
</gene>
<dbReference type="Proteomes" id="UP000439780">
    <property type="component" value="Unassembled WGS sequence"/>
</dbReference>
<evidence type="ECO:0008006" key="4">
    <source>
        <dbReference type="Google" id="ProtNLM"/>
    </source>
</evidence>
<proteinExistence type="predicted"/>
<sequence>MLLSSRGPLAATLALASIFSAAPVFAQDAAPAADPPVTISGSATFVTDYRFRGISQTGGDPAIQGGITLTHESGFYVGTWGSSIKGGDALGEMELDLFGGWSGKLTEGLSFDGGLLYYAYPTNVTGFNAEFFEPYATLSTTVGPVEAKLGVNYAWKQDALANDDNLYLHGELSAGIPQTPISLSAHLGYTDGPLAPAFLAGTSDMNGWDWSIGASATVLGKLNLGVSYIGTDGPSVDGLTDDAIVGTLGVSF</sequence>
<comment type="caution">
    <text evidence="2">The sequence shown here is derived from an EMBL/GenBank/DDBJ whole genome shotgun (WGS) entry which is preliminary data.</text>
</comment>
<reference evidence="2 3" key="1">
    <citation type="submission" date="2019-12" db="EMBL/GenBank/DDBJ databases">
        <title>Genomic-based taxomic classification of the family Erythrobacteraceae.</title>
        <authorList>
            <person name="Xu L."/>
        </authorList>
    </citation>
    <scope>NUCLEOTIDE SEQUENCE [LARGE SCALE GENOMIC DNA]</scope>
    <source>
        <strain evidence="2 3">KEMB 9005-328</strain>
    </source>
</reference>
<evidence type="ECO:0000256" key="1">
    <source>
        <dbReference type="SAM" id="SignalP"/>
    </source>
</evidence>
<feature type="signal peptide" evidence="1">
    <location>
        <begin position="1"/>
        <end position="26"/>
    </location>
</feature>
<dbReference type="AlphaFoldDB" id="A0A845ADP8"/>
<dbReference type="EMBL" id="WTYA01000001">
    <property type="protein sequence ID" value="MXP27607.1"/>
    <property type="molecule type" value="Genomic_DNA"/>
</dbReference>
<accession>A0A845ADP8</accession>
<keyword evidence="3" id="KW-1185">Reference proteome</keyword>
<name>A0A845ADP8_9SPHN</name>
<dbReference type="RefSeq" id="WP_160751880.1">
    <property type="nucleotide sequence ID" value="NZ_WTYA01000001.1"/>
</dbReference>